<gene>
    <name evidence="1" type="ORF">KUTeg_021641</name>
</gene>
<comment type="caution">
    <text evidence="1">The sequence shown here is derived from an EMBL/GenBank/DDBJ whole genome shotgun (WGS) entry which is preliminary data.</text>
</comment>
<keyword evidence="2" id="KW-1185">Reference proteome</keyword>
<dbReference type="EMBL" id="JARBDR010000919">
    <property type="protein sequence ID" value="KAJ8300122.1"/>
    <property type="molecule type" value="Genomic_DNA"/>
</dbReference>
<accession>A0ABQ9E8B0</accession>
<proteinExistence type="predicted"/>
<dbReference type="Proteomes" id="UP001217089">
    <property type="component" value="Unassembled WGS sequence"/>
</dbReference>
<evidence type="ECO:0000313" key="2">
    <source>
        <dbReference type="Proteomes" id="UP001217089"/>
    </source>
</evidence>
<protein>
    <submittedName>
        <fullName evidence="1">Uncharacterized protein</fullName>
    </submittedName>
</protein>
<reference evidence="1 2" key="1">
    <citation type="submission" date="2022-12" db="EMBL/GenBank/DDBJ databases">
        <title>Chromosome-level genome of Tegillarca granosa.</title>
        <authorList>
            <person name="Kim J."/>
        </authorList>
    </citation>
    <scope>NUCLEOTIDE SEQUENCE [LARGE SCALE GENOMIC DNA]</scope>
    <source>
        <strain evidence="1">Teg-2019</strain>
        <tissue evidence="1">Adductor muscle</tissue>
    </source>
</reference>
<organism evidence="1 2">
    <name type="scientific">Tegillarca granosa</name>
    <name type="common">Malaysian cockle</name>
    <name type="synonym">Anadara granosa</name>
    <dbReference type="NCBI Taxonomy" id="220873"/>
    <lineage>
        <taxon>Eukaryota</taxon>
        <taxon>Metazoa</taxon>
        <taxon>Spiralia</taxon>
        <taxon>Lophotrochozoa</taxon>
        <taxon>Mollusca</taxon>
        <taxon>Bivalvia</taxon>
        <taxon>Autobranchia</taxon>
        <taxon>Pteriomorphia</taxon>
        <taxon>Arcoida</taxon>
        <taxon>Arcoidea</taxon>
        <taxon>Arcidae</taxon>
        <taxon>Tegillarca</taxon>
    </lineage>
</organism>
<name>A0ABQ9E8B0_TEGGR</name>
<sequence length="81" mass="9467">MFITRRVYFKNCNEILICSKSMKSDKREFNRLTYRTGDGLTIEMLSDCIKSPLSSSSSSSSSFFSSYNHRFSQWIILFVEI</sequence>
<evidence type="ECO:0000313" key="1">
    <source>
        <dbReference type="EMBL" id="KAJ8300122.1"/>
    </source>
</evidence>